<dbReference type="KEGG" id="smo:SELMODRAFT_417707"/>
<dbReference type="EMBL" id="GL377600">
    <property type="protein sequence ID" value="EFJ21235.1"/>
    <property type="molecule type" value="Genomic_DNA"/>
</dbReference>
<dbReference type="FunCoup" id="D8S3C0">
    <property type="interactions" value="65"/>
</dbReference>
<feature type="domain" description="OVATE" evidence="7">
    <location>
        <begin position="266"/>
        <end position="325"/>
    </location>
</feature>
<dbReference type="AlphaFoldDB" id="D8S3C0"/>
<proteinExistence type="predicted"/>
<evidence type="ECO:0000256" key="1">
    <source>
        <dbReference type="ARBA" id="ARBA00004123"/>
    </source>
</evidence>
<dbReference type="PANTHER" id="PTHR33057">
    <property type="entry name" value="TRANSCRIPTION REPRESSOR OFP7-RELATED"/>
    <property type="match status" value="1"/>
</dbReference>
<evidence type="ECO:0000313" key="9">
    <source>
        <dbReference type="Proteomes" id="UP000001514"/>
    </source>
</evidence>
<dbReference type="InterPro" id="IPR038933">
    <property type="entry name" value="Ovate"/>
</dbReference>
<keyword evidence="4 6" id="KW-0804">Transcription</keyword>
<comment type="function">
    <text evidence="6">Transcriptional repressor that regulates multiple aspects of plant growth and development.</text>
</comment>
<dbReference type="Proteomes" id="UP000001514">
    <property type="component" value="Unassembled WGS sequence"/>
</dbReference>
<dbReference type="Pfam" id="PF04844">
    <property type="entry name" value="Ovate"/>
    <property type="match status" value="1"/>
</dbReference>
<organism evidence="9">
    <name type="scientific">Selaginella moellendorffii</name>
    <name type="common">Spikemoss</name>
    <dbReference type="NCBI Taxonomy" id="88036"/>
    <lineage>
        <taxon>Eukaryota</taxon>
        <taxon>Viridiplantae</taxon>
        <taxon>Streptophyta</taxon>
        <taxon>Embryophyta</taxon>
        <taxon>Tracheophyta</taxon>
        <taxon>Lycopodiopsida</taxon>
        <taxon>Selaginellales</taxon>
        <taxon>Selaginellaceae</taxon>
        <taxon>Selaginella</taxon>
    </lineage>
</organism>
<dbReference type="Gramene" id="EFJ21235">
    <property type="protein sequence ID" value="EFJ21235"/>
    <property type="gene ID" value="SELMODRAFT_417707"/>
</dbReference>
<reference evidence="8 9" key="1">
    <citation type="journal article" date="2011" name="Science">
        <title>The Selaginella genome identifies genetic changes associated with the evolution of vascular plants.</title>
        <authorList>
            <person name="Banks J.A."/>
            <person name="Nishiyama T."/>
            <person name="Hasebe M."/>
            <person name="Bowman J.L."/>
            <person name="Gribskov M."/>
            <person name="dePamphilis C."/>
            <person name="Albert V.A."/>
            <person name="Aono N."/>
            <person name="Aoyama T."/>
            <person name="Ambrose B.A."/>
            <person name="Ashton N.W."/>
            <person name="Axtell M.J."/>
            <person name="Barker E."/>
            <person name="Barker M.S."/>
            <person name="Bennetzen J.L."/>
            <person name="Bonawitz N.D."/>
            <person name="Chapple C."/>
            <person name="Cheng C."/>
            <person name="Correa L.G."/>
            <person name="Dacre M."/>
            <person name="DeBarry J."/>
            <person name="Dreyer I."/>
            <person name="Elias M."/>
            <person name="Engstrom E.M."/>
            <person name="Estelle M."/>
            <person name="Feng L."/>
            <person name="Finet C."/>
            <person name="Floyd S.K."/>
            <person name="Frommer W.B."/>
            <person name="Fujita T."/>
            <person name="Gramzow L."/>
            <person name="Gutensohn M."/>
            <person name="Harholt J."/>
            <person name="Hattori M."/>
            <person name="Heyl A."/>
            <person name="Hirai T."/>
            <person name="Hiwatashi Y."/>
            <person name="Ishikawa M."/>
            <person name="Iwata M."/>
            <person name="Karol K.G."/>
            <person name="Koehler B."/>
            <person name="Kolukisaoglu U."/>
            <person name="Kubo M."/>
            <person name="Kurata T."/>
            <person name="Lalonde S."/>
            <person name="Li K."/>
            <person name="Li Y."/>
            <person name="Litt A."/>
            <person name="Lyons E."/>
            <person name="Manning G."/>
            <person name="Maruyama T."/>
            <person name="Michael T.P."/>
            <person name="Mikami K."/>
            <person name="Miyazaki S."/>
            <person name="Morinaga S."/>
            <person name="Murata T."/>
            <person name="Mueller-Roeber B."/>
            <person name="Nelson D.R."/>
            <person name="Obara M."/>
            <person name="Oguri Y."/>
            <person name="Olmstead R.G."/>
            <person name="Onodera N."/>
            <person name="Petersen B.L."/>
            <person name="Pils B."/>
            <person name="Prigge M."/>
            <person name="Rensing S.A."/>
            <person name="Riano-Pachon D.M."/>
            <person name="Roberts A.W."/>
            <person name="Sato Y."/>
            <person name="Scheller H.V."/>
            <person name="Schulz B."/>
            <person name="Schulz C."/>
            <person name="Shakirov E.V."/>
            <person name="Shibagaki N."/>
            <person name="Shinohara N."/>
            <person name="Shippen D.E."/>
            <person name="Soerensen I."/>
            <person name="Sotooka R."/>
            <person name="Sugimoto N."/>
            <person name="Sugita M."/>
            <person name="Sumikawa N."/>
            <person name="Tanurdzic M."/>
            <person name="Theissen G."/>
            <person name="Ulvskov P."/>
            <person name="Wakazuki S."/>
            <person name="Weng J.K."/>
            <person name="Willats W.W."/>
            <person name="Wipf D."/>
            <person name="Wolf P.G."/>
            <person name="Yang L."/>
            <person name="Zimmer A.D."/>
            <person name="Zhu Q."/>
            <person name="Mitros T."/>
            <person name="Hellsten U."/>
            <person name="Loque D."/>
            <person name="Otillar R."/>
            <person name="Salamov A."/>
            <person name="Schmutz J."/>
            <person name="Shapiro H."/>
            <person name="Lindquist E."/>
            <person name="Lucas S."/>
            <person name="Rokhsar D."/>
            <person name="Grigoriev I.V."/>
        </authorList>
    </citation>
    <scope>NUCLEOTIDE SEQUENCE [LARGE SCALE GENOMIC DNA]</scope>
</reference>
<dbReference type="NCBIfam" id="TIGR01568">
    <property type="entry name" value="A_thal_3678"/>
    <property type="match status" value="1"/>
</dbReference>
<dbReference type="GO" id="GO:0005634">
    <property type="term" value="C:nucleus"/>
    <property type="evidence" value="ECO:0007669"/>
    <property type="project" value="UniProtKB-SubCell"/>
</dbReference>
<evidence type="ECO:0000313" key="8">
    <source>
        <dbReference type="EMBL" id="EFJ21235.1"/>
    </source>
</evidence>
<dbReference type="InterPro" id="IPR006458">
    <property type="entry name" value="Ovate_C"/>
</dbReference>
<dbReference type="GO" id="GO:0045892">
    <property type="term" value="P:negative regulation of DNA-templated transcription"/>
    <property type="evidence" value="ECO:0007669"/>
    <property type="project" value="UniProtKB-UniRule"/>
</dbReference>
<evidence type="ECO:0000259" key="7">
    <source>
        <dbReference type="PROSITE" id="PS51754"/>
    </source>
</evidence>
<dbReference type="OrthoDB" id="1928390at2759"/>
<evidence type="ECO:0000256" key="5">
    <source>
        <dbReference type="ARBA" id="ARBA00023242"/>
    </source>
</evidence>
<protein>
    <recommendedName>
        <fullName evidence="6">Transcription repressor</fullName>
    </recommendedName>
    <alternativeName>
        <fullName evidence="6">Ovate family protein</fullName>
    </alternativeName>
</protein>
<accession>D8S3C0</accession>
<keyword evidence="5 6" id="KW-0539">Nucleus</keyword>
<dbReference type="PROSITE" id="PS51754">
    <property type="entry name" value="OVATE"/>
    <property type="match status" value="1"/>
</dbReference>
<comment type="subcellular location">
    <subcellularLocation>
        <location evidence="1 6">Nucleus</location>
    </subcellularLocation>
</comment>
<evidence type="ECO:0000256" key="4">
    <source>
        <dbReference type="ARBA" id="ARBA00023163"/>
    </source>
</evidence>
<dbReference type="InParanoid" id="D8S3C0"/>
<name>D8S3C0_SELML</name>
<evidence type="ECO:0000256" key="6">
    <source>
        <dbReference type="RuleBase" id="RU367028"/>
    </source>
</evidence>
<sequence>MAKYEKSRPAFIGNKQHCGKSAGLDQLLLLACNPCAVSTAGMVVDSYKFQIQGKRKISAKSAKNKAESDEIWEKEKSWNIVTQVGDDFVTKKVILKKKSKKKLAREETAPVMSDQADSGSCSSSRYRLSTSSSAADDQNHYSWDKELSFASGDDRCLDEDRFSSEFLVDRLEATSKNVFIAPPVASGGHFLDDSFFSLDHYIRSVQSAGDKHFPSPDCSSKIGELELEEKEQPKKMVSSSICGNCDCGVLAHEKIPAEKKVGGVAVAKFSVDPYRDYKDSMLEMSAANGLEKMSEFRELLQRYLSLNPPEFHATIMEVFTELFWHRLV</sequence>
<keyword evidence="9" id="KW-1185">Reference proteome</keyword>
<keyword evidence="2 6" id="KW-0678">Repressor</keyword>
<evidence type="ECO:0000256" key="2">
    <source>
        <dbReference type="ARBA" id="ARBA00022491"/>
    </source>
</evidence>
<evidence type="ECO:0000256" key="3">
    <source>
        <dbReference type="ARBA" id="ARBA00023015"/>
    </source>
</evidence>
<gene>
    <name evidence="8" type="ORF">SELMODRAFT_417707</name>
</gene>
<dbReference type="HOGENOM" id="CLU_848372_0_0_1"/>
<dbReference type="PANTHER" id="PTHR33057:SF70">
    <property type="entry name" value="TRANSCRIPTION REPRESSOR-RELATED"/>
    <property type="match status" value="1"/>
</dbReference>
<keyword evidence="3 6" id="KW-0805">Transcription regulation</keyword>